<dbReference type="CDD" id="cd12148">
    <property type="entry name" value="fungal_TF_MHR"/>
    <property type="match status" value="1"/>
</dbReference>
<dbReference type="Proteomes" id="UP000076881">
    <property type="component" value="Unassembled WGS sequence"/>
</dbReference>
<dbReference type="InterPro" id="IPR036864">
    <property type="entry name" value="Zn2-C6_fun-type_DNA-bd_sf"/>
</dbReference>
<dbReference type="PROSITE" id="PS50048">
    <property type="entry name" value="ZN2_CY6_FUNGAL_2"/>
    <property type="match status" value="1"/>
</dbReference>
<dbReference type="STRING" id="1081108.A0A162KC09"/>
<dbReference type="OrthoDB" id="5416384at2759"/>
<gene>
    <name evidence="10" type="ORF">LEL_00127</name>
</gene>
<keyword evidence="11" id="KW-1185">Reference proteome</keyword>
<dbReference type="PANTHER" id="PTHR47782:SF8">
    <property type="entry name" value="ZN(II)2CYS6 TRANSCRIPTION FACTOR (EUROFUNG)"/>
    <property type="match status" value="1"/>
</dbReference>
<protein>
    <submittedName>
        <fullName evidence="10">Transcription factor</fullName>
    </submittedName>
</protein>
<feature type="compositionally biased region" description="Polar residues" evidence="8">
    <location>
        <begin position="671"/>
        <end position="684"/>
    </location>
</feature>
<feature type="compositionally biased region" description="Low complexity" evidence="8">
    <location>
        <begin position="726"/>
        <end position="768"/>
    </location>
</feature>
<keyword evidence="6" id="KW-0804">Transcription</keyword>
<keyword evidence="3" id="KW-0862">Zinc</keyword>
<organism evidence="10 11">
    <name type="scientific">Akanthomyces lecanii RCEF 1005</name>
    <dbReference type="NCBI Taxonomy" id="1081108"/>
    <lineage>
        <taxon>Eukaryota</taxon>
        <taxon>Fungi</taxon>
        <taxon>Dikarya</taxon>
        <taxon>Ascomycota</taxon>
        <taxon>Pezizomycotina</taxon>
        <taxon>Sordariomycetes</taxon>
        <taxon>Hypocreomycetidae</taxon>
        <taxon>Hypocreales</taxon>
        <taxon>Cordycipitaceae</taxon>
        <taxon>Akanthomyces</taxon>
        <taxon>Cordyceps confragosa</taxon>
    </lineage>
</organism>
<evidence type="ECO:0000256" key="2">
    <source>
        <dbReference type="ARBA" id="ARBA00022723"/>
    </source>
</evidence>
<dbReference type="Gene3D" id="4.10.240.10">
    <property type="entry name" value="Zn(2)-C6 fungal-type DNA-binding domain"/>
    <property type="match status" value="1"/>
</dbReference>
<dbReference type="Pfam" id="PF00172">
    <property type="entry name" value="Zn_clus"/>
    <property type="match status" value="1"/>
</dbReference>
<dbReference type="PROSITE" id="PS00463">
    <property type="entry name" value="ZN2_CY6_FUNGAL_1"/>
    <property type="match status" value="1"/>
</dbReference>
<evidence type="ECO:0000256" key="6">
    <source>
        <dbReference type="ARBA" id="ARBA00023163"/>
    </source>
</evidence>
<dbReference type="GO" id="GO:0000981">
    <property type="term" value="F:DNA-binding transcription factor activity, RNA polymerase II-specific"/>
    <property type="evidence" value="ECO:0007669"/>
    <property type="project" value="InterPro"/>
</dbReference>
<evidence type="ECO:0000256" key="3">
    <source>
        <dbReference type="ARBA" id="ARBA00022833"/>
    </source>
</evidence>
<evidence type="ECO:0000256" key="8">
    <source>
        <dbReference type="SAM" id="MobiDB-lite"/>
    </source>
</evidence>
<dbReference type="Pfam" id="PF04082">
    <property type="entry name" value="Fungal_trans"/>
    <property type="match status" value="1"/>
</dbReference>
<evidence type="ECO:0000313" key="11">
    <source>
        <dbReference type="Proteomes" id="UP000076881"/>
    </source>
</evidence>
<proteinExistence type="predicted"/>
<dbReference type="GO" id="GO:0006351">
    <property type="term" value="P:DNA-templated transcription"/>
    <property type="evidence" value="ECO:0007669"/>
    <property type="project" value="InterPro"/>
</dbReference>
<reference evidence="10 11" key="1">
    <citation type="journal article" date="2016" name="Genome Biol. Evol.">
        <title>Divergent and convergent evolution of fungal pathogenicity.</title>
        <authorList>
            <person name="Shang Y."/>
            <person name="Xiao G."/>
            <person name="Zheng P."/>
            <person name="Cen K."/>
            <person name="Zhan S."/>
            <person name="Wang C."/>
        </authorList>
    </citation>
    <scope>NUCLEOTIDE SEQUENCE [LARGE SCALE GENOMIC DNA]</scope>
    <source>
        <strain evidence="10 11">RCEF 1005</strain>
    </source>
</reference>
<sequence length="973" mass="108441">MNAAHIFRQGLGTVPPRANPGFNPLMGQSAEVDELSDAEGSEHRVAHTLTACCRCRQRKTRCDPTLPRCLPCERSGSVCEYLDAAKGRKINRYYVIKLQDKVRALEAELDQYTDEAADYPKSSEDIVRPGGMIRLSNNDEIPRYLGPSSGIALTRLLMEEAKRFTDSKSIGELIPEVRARRQARMQSIQMSGTGTLTGHKKSYPMVSEVPAEGLPKRVVADKLIDAFYQKTQLSWPVLHEKDFQQDVDAVYNGDKDPYRNFIVRVVFGVSLQQMEQYAGLADSYYMAAMQYFKDVVRPKDLKTLQCLVLLATYSLHTPARNPVYAVMGLAVRICQQEGLAEEKTITAGYNLDAKTIDMRRRLVWIVATFEFALSHYMGRPSSFAKGGDRLDVDWFATVKDENITVNGITAGPDDYRKTNTIHMYRLRAIECEVRRTLYERKRPEPVNDAHPWYQSIDKRLNEWVKSRPDEIAWTKAWYFASYHQSRLFLYRPSPQVPKPSAGAAQICFDSAAFVLSLYKKQIDTSAADVTWMFLLNLSTALNTLLWSISYPDVRQAHGREEADKLINSGLDSLDSCSARWPGAAATAQLYTILSKACLQSYEDGQFNPLFSFASPSNGTDMASPPMASQGADGQSQLQFLNPQFGWAFDSPPESMNAYTFDPNFPPPQPAFRSNSIFCNPATDSSGRRFSYFPPDISQPGEGLTEQPATFIPQQQQQHHPQHHQHQQQQVQPQQQHQHQHQQQQHQQQSQRQHQQSPSQHHTPSHSDQMSNHMPTPPESLAPPTSLSATTPNSAFTPPGMNLTTPNMAQASLPPMAMVTGGGTPHMTPPPKNMGHGNPAAMPRAGPGLTEQKPLPTTTMPDGGDWYAPMPQFVSPYTIGQMSSSFLDEALSVDSNVVAFSPTGQQNAAAMAGMPTMASPIDNLSPYGYMPGRQGSLSQSQQMELMNVFEREGVSELDAMLNSANNISVDTSWY</sequence>
<dbReference type="InterPro" id="IPR001138">
    <property type="entry name" value="Zn2Cys6_DnaBD"/>
</dbReference>
<evidence type="ECO:0000313" key="10">
    <source>
        <dbReference type="EMBL" id="OAA80582.1"/>
    </source>
</evidence>
<evidence type="ECO:0000256" key="5">
    <source>
        <dbReference type="ARBA" id="ARBA00023125"/>
    </source>
</evidence>
<dbReference type="AlphaFoldDB" id="A0A162KC09"/>
<comment type="caution">
    <text evidence="10">The sequence shown here is derived from an EMBL/GenBank/DDBJ whole genome shotgun (WGS) entry which is preliminary data.</text>
</comment>
<dbReference type="InterPro" id="IPR052202">
    <property type="entry name" value="Yeast_MetPath_Reg"/>
</dbReference>
<name>A0A162KC09_CORDF</name>
<dbReference type="GO" id="GO:0005634">
    <property type="term" value="C:nucleus"/>
    <property type="evidence" value="ECO:0007669"/>
    <property type="project" value="UniProtKB-SubCell"/>
</dbReference>
<evidence type="ECO:0000259" key="9">
    <source>
        <dbReference type="PROSITE" id="PS50048"/>
    </source>
</evidence>
<comment type="subcellular location">
    <subcellularLocation>
        <location evidence="1">Nucleus</location>
    </subcellularLocation>
</comment>
<dbReference type="CDD" id="cd00067">
    <property type="entry name" value="GAL4"/>
    <property type="match status" value="1"/>
</dbReference>
<dbReference type="InterPro" id="IPR007219">
    <property type="entry name" value="XnlR_reg_dom"/>
</dbReference>
<dbReference type="PANTHER" id="PTHR47782">
    <property type="entry name" value="ZN(II)2CYS6 TRANSCRIPTION FACTOR (EUROFUNG)-RELATED"/>
    <property type="match status" value="1"/>
</dbReference>
<dbReference type="SUPFAM" id="SSF57701">
    <property type="entry name" value="Zn2/Cys6 DNA-binding domain"/>
    <property type="match status" value="1"/>
</dbReference>
<dbReference type="EMBL" id="AZHF01000001">
    <property type="protein sequence ID" value="OAA80582.1"/>
    <property type="molecule type" value="Genomic_DNA"/>
</dbReference>
<evidence type="ECO:0000256" key="1">
    <source>
        <dbReference type="ARBA" id="ARBA00004123"/>
    </source>
</evidence>
<dbReference type="GO" id="GO:0045944">
    <property type="term" value="P:positive regulation of transcription by RNA polymerase II"/>
    <property type="evidence" value="ECO:0007669"/>
    <property type="project" value="TreeGrafter"/>
</dbReference>
<keyword evidence="7" id="KW-0539">Nucleus</keyword>
<evidence type="ECO:0000256" key="4">
    <source>
        <dbReference type="ARBA" id="ARBA00023015"/>
    </source>
</evidence>
<feature type="compositionally biased region" description="Polar residues" evidence="8">
    <location>
        <begin position="782"/>
        <end position="809"/>
    </location>
</feature>
<feature type="domain" description="Zn(2)-C6 fungal-type" evidence="9">
    <location>
        <begin position="51"/>
        <end position="81"/>
    </location>
</feature>
<keyword evidence="4" id="KW-0805">Transcription regulation</keyword>
<feature type="region of interest" description="Disordered" evidence="8">
    <location>
        <begin position="658"/>
        <end position="857"/>
    </location>
</feature>
<evidence type="ECO:0000256" key="7">
    <source>
        <dbReference type="ARBA" id="ARBA00023242"/>
    </source>
</evidence>
<dbReference type="GO" id="GO:0008270">
    <property type="term" value="F:zinc ion binding"/>
    <property type="evidence" value="ECO:0007669"/>
    <property type="project" value="InterPro"/>
</dbReference>
<keyword evidence="5" id="KW-0238">DNA-binding</keyword>
<accession>A0A162KC09</accession>
<keyword evidence="2" id="KW-0479">Metal-binding</keyword>
<dbReference type="SMART" id="SM00066">
    <property type="entry name" value="GAL4"/>
    <property type="match status" value="1"/>
</dbReference>
<dbReference type="GO" id="GO:0043565">
    <property type="term" value="F:sequence-specific DNA binding"/>
    <property type="evidence" value="ECO:0007669"/>
    <property type="project" value="TreeGrafter"/>
</dbReference>